<evidence type="ECO:0000313" key="2">
    <source>
        <dbReference type="Proteomes" id="UP000807769"/>
    </source>
</evidence>
<accession>A0A9P7AMP6</accession>
<sequence>MSDTCCTLGLTSCCDVIAGICLYFMSIRQCTEDLCSCCSCKKAIEDTTPDVERAPLICENRQPSPHPPMHSTKCS</sequence>
<dbReference type="AlphaFoldDB" id="A0A9P7AMP6"/>
<dbReference type="RefSeq" id="XP_041184932.1">
    <property type="nucleotide sequence ID" value="XM_041337570.1"/>
</dbReference>
<keyword evidence="2" id="KW-1185">Reference proteome</keyword>
<proteinExistence type="predicted"/>
<dbReference type="EMBL" id="JABBWG010000497">
    <property type="protein sequence ID" value="KAG1792395.1"/>
    <property type="molecule type" value="Genomic_DNA"/>
</dbReference>
<name>A0A9P7AMP6_9AGAM</name>
<gene>
    <name evidence="1" type="ORF">BJ212DRAFT_1417171</name>
</gene>
<organism evidence="1 2">
    <name type="scientific">Suillus subaureus</name>
    <dbReference type="NCBI Taxonomy" id="48587"/>
    <lineage>
        <taxon>Eukaryota</taxon>
        <taxon>Fungi</taxon>
        <taxon>Dikarya</taxon>
        <taxon>Basidiomycota</taxon>
        <taxon>Agaricomycotina</taxon>
        <taxon>Agaricomycetes</taxon>
        <taxon>Agaricomycetidae</taxon>
        <taxon>Boletales</taxon>
        <taxon>Suillineae</taxon>
        <taxon>Suillaceae</taxon>
        <taxon>Suillus</taxon>
    </lineage>
</organism>
<comment type="caution">
    <text evidence="1">The sequence shown here is derived from an EMBL/GenBank/DDBJ whole genome shotgun (WGS) entry which is preliminary data.</text>
</comment>
<protein>
    <submittedName>
        <fullName evidence="1">Uncharacterized protein</fullName>
    </submittedName>
</protein>
<reference evidence="1" key="1">
    <citation type="journal article" date="2020" name="New Phytol.">
        <title>Comparative genomics reveals dynamic genome evolution in host specialist ectomycorrhizal fungi.</title>
        <authorList>
            <person name="Lofgren L.A."/>
            <person name="Nguyen N.H."/>
            <person name="Vilgalys R."/>
            <person name="Ruytinx J."/>
            <person name="Liao H.L."/>
            <person name="Branco S."/>
            <person name="Kuo A."/>
            <person name="LaButti K."/>
            <person name="Lipzen A."/>
            <person name="Andreopoulos W."/>
            <person name="Pangilinan J."/>
            <person name="Riley R."/>
            <person name="Hundley H."/>
            <person name="Na H."/>
            <person name="Barry K."/>
            <person name="Grigoriev I.V."/>
            <person name="Stajich J.E."/>
            <person name="Kennedy P.G."/>
        </authorList>
    </citation>
    <scope>NUCLEOTIDE SEQUENCE</scope>
    <source>
        <strain evidence="1">MN1</strain>
    </source>
</reference>
<dbReference type="Proteomes" id="UP000807769">
    <property type="component" value="Unassembled WGS sequence"/>
</dbReference>
<dbReference type="OrthoDB" id="3032222at2759"/>
<dbReference type="GeneID" id="64631586"/>
<evidence type="ECO:0000313" key="1">
    <source>
        <dbReference type="EMBL" id="KAG1792395.1"/>
    </source>
</evidence>